<dbReference type="GO" id="GO:0006598">
    <property type="term" value="P:polyamine catabolic process"/>
    <property type="evidence" value="ECO:0007669"/>
    <property type="project" value="TreeGrafter"/>
</dbReference>
<evidence type="ECO:0000256" key="7">
    <source>
        <dbReference type="ARBA" id="ARBA00023070"/>
    </source>
</evidence>
<protein>
    <recommendedName>
        <fullName evidence="5">Tryptophan 2-monooxygenase</fullName>
        <ecNumber evidence="4">1.13.12.3</ecNumber>
    </recommendedName>
</protein>
<dbReference type="GO" id="GO:0009851">
    <property type="term" value="P:auxin biosynthetic process"/>
    <property type="evidence" value="ECO:0007669"/>
    <property type="project" value="UniProtKB-KW"/>
</dbReference>
<sequence length="449" mass="46736">MASRLASKASRSSTRAGVSISCSCMPGSAGGGCIATLLKMRQTAPMSSSDPEVVIIGAGAAGIAAARALRSQGRSCLVLEGGPRVGGRAHSCATLGSPLDHGATWLHAADRNPLTRFATAAKNHDEVRERHVRVGERWAEPAELAAISAAEERFDAALEAARAGPDRAVSEVAPRGGPWDATVTHWLCTQIQAREAEYLSAHDQFDNGLEGPNLLLPGGIGALVAELARDLPIRLNARVTGIDWSGPGVVVRGEFGTVRAQRAIVTVSTGVLAAGGIRFTPALPPAYQQAIHGLPMALLTKFAFRCASSLGGRMGIEPFHTVRRAPQPGHEPPMGFIMWPFGRDHLFGFVGGEAAWALSRQPPAETLRVARAELEGMLGPMPLGQALVTDWGTDPLFLGSYSQALPGMAGARAVLREPLGALRFAGEATSLGLAGTIGGAWAEGEAAVA</sequence>
<dbReference type="Pfam" id="PF01593">
    <property type="entry name" value="Amino_oxidase"/>
    <property type="match status" value="1"/>
</dbReference>
<evidence type="ECO:0000256" key="4">
    <source>
        <dbReference type="ARBA" id="ARBA00012535"/>
    </source>
</evidence>
<name>A0A437MPC5_9PROT</name>
<comment type="pathway">
    <text evidence="1">Plant hormone metabolism; auxin biosynthesis.</text>
</comment>
<dbReference type="Pfam" id="PF13450">
    <property type="entry name" value="NAD_binding_8"/>
    <property type="match status" value="1"/>
</dbReference>
<keyword evidence="6" id="KW-0560">Oxidoreductase</keyword>
<evidence type="ECO:0000256" key="5">
    <source>
        <dbReference type="ARBA" id="ARBA00017871"/>
    </source>
</evidence>
<gene>
    <name evidence="10" type="ORF">EOD42_05200</name>
</gene>
<dbReference type="PANTHER" id="PTHR10742">
    <property type="entry name" value="FLAVIN MONOAMINE OXIDASE"/>
    <property type="match status" value="1"/>
</dbReference>
<dbReference type="EC" id="1.13.12.3" evidence="4"/>
<comment type="caution">
    <text evidence="10">The sequence shown here is derived from an EMBL/GenBank/DDBJ whole genome shotgun (WGS) entry which is preliminary data.</text>
</comment>
<dbReference type="PROSITE" id="PS51257">
    <property type="entry name" value="PROKAR_LIPOPROTEIN"/>
    <property type="match status" value="1"/>
</dbReference>
<dbReference type="InterPro" id="IPR036188">
    <property type="entry name" value="FAD/NAD-bd_sf"/>
</dbReference>
<comment type="similarity">
    <text evidence="2">Belongs to the tryptophan 2-monooxygenase family.</text>
</comment>
<feature type="domain" description="Amine oxidase" evidence="9">
    <location>
        <begin position="202"/>
        <end position="448"/>
    </location>
</feature>
<dbReference type="SUPFAM" id="SSF51905">
    <property type="entry name" value="FAD/NAD(P)-binding domain"/>
    <property type="match status" value="1"/>
</dbReference>
<dbReference type="GO" id="GO:0046592">
    <property type="term" value="F:polyamine oxidase activity"/>
    <property type="evidence" value="ECO:0007669"/>
    <property type="project" value="TreeGrafter"/>
</dbReference>
<dbReference type="OrthoDB" id="9790035at2"/>
<evidence type="ECO:0000256" key="3">
    <source>
        <dbReference type="ARBA" id="ARBA00005995"/>
    </source>
</evidence>
<dbReference type="Gene3D" id="3.50.50.60">
    <property type="entry name" value="FAD/NAD(P)-binding domain"/>
    <property type="match status" value="1"/>
</dbReference>
<dbReference type="Proteomes" id="UP000282957">
    <property type="component" value="Unassembled WGS sequence"/>
</dbReference>
<dbReference type="SUPFAM" id="SSF54373">
    <property type="entry name" value="FAD-linked reductases, C-terminal domain"/>
    <property type="match status" value="1"/>
</dbReference>
<evidence type="ECO:0000256" key="1">
    <source>
        <dbReference type="ARBA" id="ARBA00004814"/>
    </source>
</evidence>
<dbReference type="InterPro" id="IPR050281">
    <property type="entry name" value="Flavin_monoamine_oxidase"/>
</dbReference>
<comment type="similarity">
    <text evidence="3">Belongs to the flavin monoamine oxidase family.</text>
</comment>
<comment type="catalytic activity">
    <reaction evidence="8">
        <text>L-tryptophan + O2 = indole-3-acetamide + CO2 + H2O</text>
        <dbReference type="Rhea" id="RHEA:16165"/>
        <dbReference type="ChEBI" id="CHEBI:15377"/>
        <dbReference type="ChEBI" id="CHEBI:15379"/>
        <dbReference type="ChEBI" id="CHEBI:16031"/>
        <dbReference type="ChEBI" id="CHEBI:16526"/>
        <dbReference type="ChEBI" id="CHEBI:57912"/>
        <dbReference type="EC" id="1.13.12.3"/>
    </reaction>
</comment>
<dbReference type="InterPro" id="IPR002937">
    <property type="entry name" value="Amino_oxidase"/>
</dbReference>
<evidence type="ECO:0000259" key="9">
    <source>
        <dbReference type="Pfam" id="PF01593"/>
    </source>
</evidence>
<evidence type="ECO:0000256" key="2">
    <source>
        <dbReference type="ARBA" id="ARBA00005833"/>
    </source>
</evidence>
<reference evidence="10 11" key="1">
    <citation type="submission" date="2019-01" db="EMBL/GenBank/DDBJ databases">
        <authorList>
            <person name="Chen W.-M."/>
        </authorList>
    </citation>
    <scope>NUCLEOTIDE SEQUENCE [LARGE SCALE GENOMIC DNA]</scope>
    <source>
        <strain evidence="10 11">CCP-6</strain>
    </source>
</reference>
<dbReference type="GO" id="GO:0050361">
    <property type="term" value="F:tryptophan 2-monooxygenase activity"/>
    <property type="evidence" value="ECO:0007669"/>
    <property type="project" value="UniProtKB-EC"/>
</dbReference>
<evidence type="ECO:0000313" key="11">
    <source>
        <dbReference type="Proteomes" id="UP000282957"/>
    </source>
</evidence>
<evidence type="ECO:0000256" key="8">
    <source>
        <dbReference type="ARBA" id="ARBA00047321"/>
    </source>
</evidence>
<keyword evidence="7" id="KW-0073">Auxin biosynthesis</keyword>
<evidence type="ECO:0000313" key="10">
    <source>
        <dbReference type="EMBL" id="RVT99485.1"/>
    </source>
</evidence>
<evidence type="ECO:0000256" key="6">
    <source>
        <dbReference type="ARBA" id="ARBA00023002"/>
    </source>
</evidence>
<dbReference type="PANTHER" id="PTHR10742:SF386">
    <property type="entry name" value="LYSINE-SPECIFIC HISTONE DEMETHYLASE 1A"/>
    <property type="match status" value="1"/>
</dbReference>
<keyword evidence="11" id="KW-1185">Reference proteome</keyword>
<dbReference type="EMBL" id="SACL01000001">
    <property type="protein sequence ID" value="RVT99485.1"/>
    <property type="molecule type" value="Genomic_DNA"/>
</dbReference>
<organism evidence="10 11">
    <name type="scientific">Rhodovarius crocodyli</name>
    <dbReference type="NCBI Taxonomy" id="1979269"/>
    <lineage>
        <taxon>Bacteria</taxon>
        <taxon>Pseudomonadati</taxon>
        <taxon>Pseudomonadota</taxon>
        <taxon>Alphaproteobacteria</taxon>
        <taxon>Acetobacterales</taxon>
        <taxon>Roseomonadaceae</taxon>
        <taxon>Rhodovarius</taxon>
    </lineage>
</organism>
<proteinExistence type="inferred from homology"/>
<accession>A0A437MPC5</accession>
<dbReference type="AlphaFoldDB" id="A0A437MPC5"/>